<dbReference type="RefSeq" id="WP_076623483.1">
    <property type="nucleotide sequence ID" value="NZ_BMEW01000009.1"/>
</dbReference>
<proteinExistence type="predicted"/>
<accession>A0A1U7D5I7</accession>
<keyword evidence="3" id="KW-1185">Reference proteome</keyword>
<gene>
    <name evidence="2" type="ORF">Ga0080559_TMP2638</name>
</gene>
<evidence type="ECO:0000313" key="2">
    <source>
        <dbReference type="EMBL" id="APX23434.1"/>
    </source>
</evidence>
<dbReference type="EMBL" id="CP014796">
    <property type="protein sequence ID" value="APX23434.1"/>
    <property type="molecule type" value="Genomic_DNA"/>
</dbReference>
<feature type="domain" description="Phasin" evidence="1">
    <location>
        <begin position="31"/>
        <end position="100"/>
    </location>
</feature>
<dbReference type="OrthoDB" id="7865588at2"/>
<evidence type="ECO:0000313" key="3">
    <source>
        <dbReference type="Proteomes" id="UP000186559"/>
    </source>
</evidence>
<dbReference type="InterPro" id="IPR018968">
    <property type="entry name" value="Phasin"/>
</dbReference>
<dbReference type="Proteomes" id="UP000186559">
    <property type="component" value="Chromosome"/>
</dbReference>
<reference evidence="2 3" key="1">
    <citation type="submission" date="2016-03" db="EMBL/GenBank/DDBJ databases">
        <title>Deep-sea bacteria in the southern Pacific.</title>
        <authorList>
            <person name="Tang K."/>
        </authorList>
    </citation>
    <scope>NUCLEOTIDE SEQUENCE [LARGE SCALE GENOMIC DNA]</scope>
    <source>
        <strain evidence="2 3">JLT2016</strain>
    </source>
</reference>
<evidence type="ECO:0000259" key="1">
    <source>
        <dbReference type="Pfam" id="PF09361"/>
    </source>
</evidence>
<protein>
    <submittedName>
        <fullName evidence="2">Phasin protein</fullName>
    </submittedName>
</protein>
<dbReference type="Pfam" id="PF09361">
    <property type="entry name" value="Phasin_2"/>
    <property type="match status" value="1"/>
</dbReference>
<name>A0A1U7D5I7_9RHOB</name>
<sequence length="113" mass="13118">MTMIATKDKLETDRSPDRDFRIQWSIEPFAGTAMVDAWLDVGSEIQSFYADRIREDVSAQHRILHCRTPAELAEIQADFWRRAVTDYRAHAGRMTELAERLWFPRGGDGYPKT</sequence>
<dbReference type="AlphaFoldDB" id="A0A1U7D5I7"/>
<organism evidence="2 3">
    <name type="scientific">Salipiger profundus</name>
    <dbReference type="NCBI Taxonomy" id="1229727"/>
    <lineage>
        <taxon>Bacteria</taxon>
        <taxon>Pseudomonadati</taxon>
        <taxon>Pseudomonadota</taxon>
        <taxon>Alphaproteobacteria</taxon>
        <taxon>Rhodobacterales</taxon>
        <taxon>Roseobacteraceae</taxon>
        <taxon>Salipiger</taxon>
    </lineage>
</organism>
<dbReference type="KEGG" id="tpro:Ga0080559_TMP2638"/>